<dbReference type="PRINTS" id="PR00143">
    <property type="entry name" value="CITRTSNTHASE"/>
</dbReference>
<name>A0A2W5Q159_9BACT</name>
<dbReference type="PROSITE" id="PS00480">
    <property type="entry name" value="CITRATE_SYNTHASE"/>
    <property type="match status" value="1"/>
</dbReference>
<evidence type="ECO:0000313" key="12">
    <source>
        <dbReference type="Proteomes" id="UP000249417"/>
    </source>
</evidence>
<dbReference type="GO" id="GO:0006099">
    <property type="term" value="P:tricarboxylic acid cycle"/>
    <property type="evidence" value="ECO:0007669"/>
    <property type="project" value="UniProtKB-UniRule"/>
</dbReference>
<proteinExistence type="inferred from homology"/>
<feature type="active site" evidence="8">
    <location>
        <position position="371"/>
    </location>
</feature>
<dbReference type="AlphaFoldDB" id="A0A2W5Q159"/>
<keyword evidence="4 7" id="KW-0808">Transferase</keyword>
<dbReference type="PIRSF" id="PIRSF001369">
    <property type="entry name" value="Citrate_synth"/>
    <property type="match status" value="1"/>
</dbReference>
<protein>
    <recommendedName>
        <fullName evidence="6 7">Citrate synthase</fullName>
    </recommendedName>
</protein>
<reference evidence="11 12" key="1">
    <citation type="submission" date="2017-08" db="EMBL/GenBank/DDBJ databases">
        <title>Infants hospitalized years apart are colonized by the same room-sourced microbial strains.</title>
        <authorList>
            <person name="Brooks B."/>
            <person name="Olm M.R."/>
            <person name="Firek B.A."/>
            <person name="Baker R."/>
            <person name="Thomas B.C."/>
            <person name="Morowitz M.J."/>
            <person name="Banfield J.F."/>
        </authorList>
    </citation>
    <scope>NUCLEOTIDE SEQUENCE [LARGE SCALE GENOMIC DNA]</scope>
    <source>
        <strain evidence="11">S2_005_002_R2_29</strain>
    </source>
</reference>
<evidence type="ECO:0000256" key="8">
    <source>
        <dbReference type="PIRSR" id="PIRSR001369-1"/>
    </source>
</evidence>
<dbReference type="Gene3D" id="1.10.580.10">
    <property type="entry name" value="Citrate Synthase, domain 1"/>
    <property type="match status" value="1"/>
</dbReference>
<evidence type="ECO:0000256" key="2">
    <source>
        <dbReference type="ARBA" id="ARBA00010566"/>
    </source>
</evidence>
<comment type="caution">
    <text evidence="11">The sequence shown here is derived from an EMBL/GenBank/DDBJ whole genome shotgun (WGS) entry which is preliminary data.</text>
</comment>
<dbReference type="PANTHER" id="PTHR42871:SF1">
    <property type="entry name" value="CITRATE SYNTHASE"/>
    <property type="match status" value="1"/>
</dbReference>
<dbReference type="Gene3D" id="2.20.28.60">
    <property type="match status" value="1"/>
</dbReference>
<dbReference type="NCBIfam" id="NF004126">
    <property type="entry name" value="PRK05614.1"/>
    <property type="match status" value="1"/>
</dbReference>
<comment type="catalytic activity">
    <reaction evidence="5 9">
        <text>oxaloacetate + acetyl-CoA + H2O = citrate + CoA + H(+)</text>
        <dbReference type="Rhea" id="RHEA:16845"/>
        <dbReference type="ChEBI" id="CHEBI:15377"/>
        <dbReference type="ChEBI" id="CHEBI:15378"/>
        <dbReference type="ChEBI" id="CHEBI:16452"/>
        <dbReference type="ChEBI" id="CHEBI:16947"/>
        <dbReference type="ChEBI" id="CHEBI:57287"/>
        <dbReference type="ChEBI" id="CHEBI:57288"/>
        <dbReference type="EC" id="2.3.3.16"/>
    </reaction>
</comment>
<evidence type="ECO:0000256" key="6">
    <source>
        <dbReference type="NCBIfam" id="TIGR01798"/>
    </source>
</evidence>
<sequence>MTDNIQTGKSFTLTNDEDGKAVKLPVLHGTHGPDVLDVRKLYAETGHFTFDPSYTSTASCKSRITFIDGDEGILAHRGYNIKDLAKKSSFMEVCHLLLEGDLPNEEQLAEFTKNITYHTMVHDQMNYFYRGFRRDAHPMAVMVGVVGALAAFYHDSLDIYDPKQREISAHRLIAKLPTLAAMTYKYSIGQPFMYPRNDLSYAENFLYQCFAVPAEPYKVSPILAKAMDRIFILHADHEQNASTSTVRLAGSSQANPFACIAAGIACLWGPAHGGANQEVLEMLAEIGTADRIPEYLAKAKDKNDNFRLMGFGHRVYKNMDPRADIMRESCYEVLEELGLKDEPMLKMAMELEKAALADPYFVERKLFPNVDFYSGIILKAMGFPTSMFTVLFAVSRTVGWISQWKEMIEEPELRIGRPRQLYTGPAMREYVELSKRK</sequence>
<organism evidence="11 12">
    <name type="scientific">Micavibrio aeruginosavorus</name>
    <dbReference type="NCBI Taxonomy" id="349221"/>
    <lineage>
        <taxon>Bacteria</taxon>
        <taxon>Pseudomonadati</taxon>
        <taxon>Bdellovibrionota</taxon>
        <taxon>Bdellovibrionia</taxon>
        <taxon>Bdellovibrionales</taxon>
        <taxon>Pseudobdellovibrionaceae</taxon>
        <taxon>Micavibrio</taxon>
    </lineage>
</organism>
<keyword evidence="3 9" id="KW-0816">Tricarboxylic acid cycle</keyword>
<gene>
    <name evidence="11" type="primary">gltA</name>
    <name evidence="11" type="ORF">DI551_08620</name>
</gene>
<comment type="pathway">
    <text evidence="1 9">Carbohydrate metabolism; tricarboxylic acid cycle; isocitrate from oxaloacetate: step 1/2.</text>
</comment>
<dbReference type="PANTHER" id="PTHR42871">
    <property type="entry name" value="CITRATE SYNTHASE"/>
    <property type="match status" value="1"/>
</dbReference>
<keyword evidence="11" id="KW-0012">Acyltransferase</keyword>
<dbReference type="InterPro" id="IPR024176">
    <property type="entry name" value="Citrate_synthase_bac-typ"/>
</dbReference>
<evidence type="ECO:0000313" key="11">
    <source>
        <dbReference type="EMBL" id="PZQ45060.1"/>
    </source>
</evidence>
<dbReference type="InterPro" id="IPR016142">
    <property type="entry name" value="Citrate_synth-like_lrg_a-sub"/>
</dbReference>
<dbReference type="EMBL" id="QFQB01000065">
    <property type="protein sequence ID" value="PZQ45060.1"/>
    <property type="molecule type" value="Genomic_DNA"/>
</dbReference>
<dbReference type="Proteomes" id="UP000249417">
    <property type="component" value="Unassembled WGS sequence"/>
</dbReference>
<dbReference type="InterPro" id="IPR016143">
    <property type="entry name" value="Citrate_synth-like_sm_a-sub"/>
</dbReference>
<evidence type="ECO:0000256" key="4">
    <source>
        <dbReference type="ARBA" id="ARBA00022679"/>
    </source>
</evidence>
<dbReference type="SUPFAM" id="SSF48256">
    <property type="entry name" value="Citrate synthase"/>
    <property type="match status" value="1"/>
</dbReference>
<feature type="active site" evidence="8">
    <location>
        <position position="313"/>
    </location>
</feature>
<dbReference type="NCBIfam" id="TIGR01798">
    <property type="entry name" value="cit_synth_I"/>
    <property type="match status" value="1"/>
</dbReference>
<dbReference type="GO" id="GO:0036440">
    <property type="term" value="F:citrate synthase activity"/>
    <property type="evidence" value="ECO:0007669"/>
    <property type="project" value="UniProtKB-EC"/>
</dbReference>
<evidence type="ECO:0000256" key="7">
    <source>
        <dbReference type="PIRNR" id="PIRNR001369"/>
    </source>
</evidence>
<dbReference type="Gene3D" id="1.10.230.10">
    <property type="entry name" value="Cytochrome P450-Terp, domain 2"/>
    <property type="match status" value="1"/>
</dbReference>
<evidence type="ECO:0000256" key="9">
    <source>
        <dbReference type="RuleBase" id="RU003370"/>
    </source>
</evidence>
<evidence type="ECO:0000256" key="10">
    <source>
        <dbReference type="RuleBase" id="RU003406"/>
    </source>
</evidence>
<dbReference type="InterPro" id="IPR010953">
    <property type="entry name" value="Citrate_synthase_typ-I"/>
</dbReference>
<dbReference type="Pfam" id="PF00285">
    <property type="entry name" value="Citrate_synt"/>
    <property type="match status" value="1"/>
</dbReference>
<dbReference type="CDD" id="cd06114">
    <property type="entry name" value="EcCS_like"/>
    <property type="match status" value="1"/>
</dbReference>
<dbReference type="FunFam" id="1.10.230.10:FF:000002">
    <property type="entry name" value="Citrate synthase"/>
    <property type="match status" value="1"/>
</dbReference>
<accession>A0A2W5Q159</accession>
<evidence type="ECO:0000256" key="5">
    <source>
        <dbReference type="ARBA" id="ARBA00049288"/>
    </source>
</evidence>
<dbReference type="InterPro" id="IPR019810">
    <property type="entry name" value="Citrate_synthase_AS"/>
</dbReference>
<dbReference type="InterPro" id="IPR036969">
    <property type="entry name" value="Citrate_synthase_sf"/>
</dbReference>
<evidence type="ECO:0000256" key="1">
    <source>
        <dbReference type="ARBA" id="ARBA00004751"/>
    </source>
</evidence>
<dbReference type="GO" id="GO:0005737">
    <property type="term" value="C:cytoplasm"/>
    <property type="evidence" value="ECO:0007669"/>
    <property type="project" value="InterPro"/>
</dbReference>
<evidence type="ECO:0000256" key="3">
    <source>
        <dbReference type="ARBA" id="ARBA00022532"/>
    </source>
</evidence>
<dbReference type="UniPathway" id="UPA00223">
    <property type="reaction ID" value="UER00717"/>
</dbReference>
<dbReference type="InterPro" id="IPR002020">
    <property type="entry name" value="Citrate_synthase"/>
</dbReference>
<comment type="similarity">
    <text evidence="2 7 10">Belongs to the citrate synthase family.</text>
</comment>